<reference evidence="1" key="1">
    <citation type="journal article" date="2019" name="bioRxiv">
        <title>The Genome of the Zebra Mussel, Dreissena polymorpha: A Resource for Invasive Species Research.</title>
        <authorList>
            <person name="McCartney M.A."/>
            <person name="Auch B."/>
            <person name="Kono T."/>
            <person name="Mallez S."/>
            <person name="Zhang Y."/>
            <person name="Obille A."/>
            <person name="Becker A."/>
            <person name="Abrahante J.E."/>
            <person name="Garbe J."/>
            <person name="Badalamenti J.P."/>
            <person name="Herman A."/>
            <person name="Mangelson H."/>
            <person name="Liachko I."/>
            <person name="Sullivan S."/>
            <person name="Sone E.D."/>
            <person name="Koren S."/>
            <person name="Silverstein K.A.T."/>
            <person name="Beckman K.B."/>
            <person name="Gohl D.M."/>
        </authorList>
    </citation>
    <scope>NUCLEOTIDE SEQUENCE</scope>
    <source>
        <strain evidence="1">Duluth1</strain>
        <tissue evidence="1">Whole animal</tissue>
    </source>
</reference>
<accession>A0A9D4EQQ5</accession>
<dbReference type="EMBL" id="JAIWYP010000008">
    <property type="protein sequence ID" value="KAH3783658.1"/>
    <property type="molecule type" value="Genomic_DNA"/>
</dbReference>
<comment type="caution">
    <text evidence="1">The sequence shown here is derived from an EMBL/GenBank/DDBJ whole genome shotgun (WGS) entry which is preliminary data.</text>
</comment>
<gene>
    <name evidence="1" type="ORF">DPMN_161601</name>
</gene>
<protein>
    <submittedName>
        <fullName evidence="1">Uncharacterized protein</fullName>
    </submittedName>
</protein>
<keyword evidence="2" id="KW-1185">Reference proteome</keyword>
<name>A0A9D4EQQ5_DREPO</name>
<evidence type="ECO:0000313" key="1">
    <source>
        <dbReference type="EMBL" id="KAH3783658.1"/>
    </source>
</evidence>
<organism evidence="1 2">
    <name type="scientific">Dreissena polymorpha</name>
    <name type="common">Zebra mussel</name>
    <name type="synonym">Mytilus polymorpha</name>
    <dbReference type="NCBI Taxonomy" id="45954"/>
    <lineage>
        <taxon>Eukaryota</taxon>
        <taxon>Metazoa</taxon>
        <taxon>Spiralia</taxon>
        <taxon>Lophotrochozoa</taxon>
        <taxon>Mollusca</taxon>
        <taxon>Bivalvia</taxon>
        <taxon>Autobranchia</taxon>
        <taxon>Heteroconchia</taxon>
        <taxon>Euheterodonta</taxon>
        <taxon>Imparidentia</taxon>
        <taxon>Neoheterodontei</taxon>
        <taxon>Myida</taxon>
        <taxon>Dreissenoidea</taxon>
        <taxon>Dreissenidae</taxon>
        <taxon>Dreissena</taxon>
    </lineage>
</organism>
<dbReference type="Proteomes" id="UP000828390">
    <property type="component" value="Unassembled WGS sequence"/>
</dbReference>
<sequence>MDTLNILSKQALKYWIPCWIPCLIPSQHCDGEYHIATEMDQINSKIKHEFSNITE</sequence>
<reference evidence="1" key="2">
    <citation type="submission" date="2020-11" db="EMBL/GenBank/DDBJ databases">
        <authorList>
            <person name="McCartney M.A."/>
            <person name="Auch B."/>
            <person name="Kono T."/>
            <person name="Mallez S."/>
            <person name="Becker A."/>
            <person name="Gohl D.M."/>
            <person name="Silverstein K.A.T."/>
            <person name="Koren S."/>
            <person name="Bechman K.B."/>
            <person name="Herman A."/>
            <person name="Abrahante J.E."/>
            <person name="Garbe J."/>
        </authorList>
    </citation>
    <scope>NUCLEOTIDE SEQUENCE</scope>
    <source>
        <strain evidence="1">Duluth1</strain>
        <tissue evidence="1">Whole animal</tissue>
    </source>
</reference>
<evidence type="ECO:0000313" key="2">
    <source>
        <dbReference type="Proteomes" id="UP000828390"/>
    </source>
</evidence>
<dbReference type="AlphaFoldDB" id="A0A9D4EQQ5"/>
<proteinExistence type="predicted"/>